<feature type="signal peptide" evidence="2">
    <location>
        <begin position="1"/>
        <end position="23"/>
    </location>
</feature>
<evidence type="ECO:0000313" key="3">
    <source>
        <dbReference type="EMBL" id="NOV51116.1"/>
    </source>
</evidence>
<proteinExistence type="predicted"/>
<feature type="region of interest" description="Disordered" evidence="1">
    <location>
        <begin position="53"/>
        <end position="93"/>
    </location>
</feature>
<sequence>MKILYQVVLWMSILCIYIKFVESNHHTFSCENFIQVRNPDGTTSRRCRGWVRLSTNNPNKPSGHISHGITGASNGGLKTPTNSGKKNSSMSVTPQSVAIIDVPVNCPEGYTPDPRGECREEF</sequence>
<keyword evidence="2" id="KW-0732">Signal</keyword>
<accession>A0A6M2DXM8</accession>
<feature type="chain" id="PRO_5027066386" evidence="2">
    <location>
        <begin position="24"/>
        <end position="122"/>
    </location>
</feature>
<evidence type="ECO:0000256" key="2">
    <source>
        <dbReference type="SAM" id="SignalP"/>
    </source>
</evidence>
<dbReference type="EMBL" id="GIIL01007390">
    <property type="protein sequence ID" value="NOV51116.1"/>
    <property type="molecule type" value="Transcribed_RNA"/>
</dbReference>
<feature type="compositionally biased region" description="Polar residues" evidence="1">
    <location>
        <begin position="79"/>
        <end position="93"/>
    </location>
</feature>
<reference evidence="3" key="1">
    <citation type="submission" date="2020-03" db="EMBL/GenBank/DDBJ databases">
        <title>Transcriptomic Profiling of the Digestive Tract of the Rat Flea, Xenopsylla cheopis, Following Blood Feeding and Infection with Yersinia pestis.</title>
        <authorList>
            <person name="Bland D.M."/>
            <person name="Martens C.A."/>
            <person name="Virtaneva K."/>
            <person name="Kanakabandi K."/>
            <person name="Long D."/>
            <person name="Rosenke R."/>
            <person name="Saturday G.A."/>
            <person name="Hoyt F.H."/>
            <person name="Bruno D.P."/>
            <person name="Ribeiro J.M.C."/>
            <person name="Hinnebusch J."/>
        </authorList>
    </citation>
    <scope>NUCLEOTIDE SEQUENCE</scope>
</reference>
<organism evidence="3">
    <name type="scientific">Xenopsylla cheopis</name>
    <name type="common">Oriental rat flea</name>
    <name type="synonym">Pulex cheopis</name>
    <dbReference type="NCBI Taxonomy" id="163159"/>
    <lineage>
        <taxon>Eukaryota</taxon>
        <taxon>Metazoa</taxon>
        <taxon>Ecdysozoa</taxon>
        <taxon>Arthropoda</taxon>
        <taxon>Hexapoda</taxon>
        <taxon>Insecta</taxon>
        <taxon>Pterygota</taxon>
        <taxon>Neoptera</taxon>
        <taxon>Endopterygota</taxon>
        <taxon>Siphonaptera</taxon>
        <taxon>Pulicidae</taxon>
        <taxon>Xenopsyllinae</taxon>
        <taxon>Xenopsylla</taxon>
    </lineage>
</organism>
<protein>
    <submittedName>
        <fullName evidence="3">Putative secreted protein</fullName>
    </submittedName>
</protein>
<name>A0A6M2DXM8_XENCH</name>
<dbReference type="AlphaFoldDB" id="A0A6M2DXM8"/>
<evidence type="ECO:0000256" key="1">
    <source>
        <dbReference type="SAM" id="MobiDB-lite"/>
    </source>
</evidence>